<dbReference type="STRING" id="183478.A0A364N532"/>
<feature type="region of interest" description="Disordered" evidence="4">
    <location>
        <begin position="1"/>
        <end position="154"/>
    </location>
</feature>
<dbReference type="PANTHER" id="PTHR12687:SF4">
    <property type="entry name" value="NUCLEOLAR COMPLEX PROTEIN 2 HOMOLOG"/>
    <property type="match status" value="1"/>
</dbReference>
<evidence type="ECO:0000256" key="2">
    <source>
        <dbReference type="ARBA" id="ARBA00005907"/>
    </source>
</evidence>
<feature type="compositionally biased region" description="Basic and acidic residues" evidence="4">
    <location>
        <begin position="143"/>
        <end position="154"/>
    </location>
</feature>
<proteinExistence type="inferred from homology"/>
<dbReference type="GO" id="GO:0017111">
    <property type="term" value="F:ribonucleoside triphosphate phosphatase activity"/>
    <property type="evidence" value="ECO:0007669"/>
    <property type="project" value="UniProtKB-EC"/>
</dbReference>
<protein>
    <submittedName>
        <fullName evidence="5">Nucleolar complex protein 2</fullName>
        <ecNumber evidence="5">3.6.1.15</ecNumber>
        <ecNumber evidence="5">3.6.1.3</ecNumber>
    </submittedName>
</protein>
<dbReference type="InterPro" id="IPR016024">
    <property type="entry name" value="ARM-type_fold"/>
</dbReference>
<dbReference type="AlphaFoldDB" id="A0A364N532"/>
<feature type="compositionally biased region" description="Basic and acidic residues" evidence="4">
    <location>
        <begin position="32"/>
        <end position="58"/>
    </location>
</feature>
<dbReference type="SUPFAM" id="SSF48371">
    <property type="entry name" value="ARM repeat"/>
    <property type="match status" value="1"/>
</dbReference>
<dbReference type="GO" id="GO:0030691">
    <property type="term" value="C:Noc2p-Noc3p complex"/>
    <property type="evidence" value="ECO:0007669"/>
    <property type="project" value="EnsemblFungi"/>
</dbReference>
<evidence type="ECO:0000256" key="4">
    <source>
        <dbReference type="SAM" id="MobiDB-lite"/>
    </source>
</evidence>
<keyword evidence="5" id="KW-0378">Hydrolase</keyword>
<dbReference type="PANTHER" id="PTHR12687">
    <property type="entry name" value="NUCLEOLAR COMPLEX 2 AND RAD4-RELATED"/>
    <property type="match status" value="1"/>
</dbReference>
<feature type="compositionally biased region" description="Basic and acidic residues" evidence="4">
    <location>
        <begin position="701"/>
        <end position="732"/>
    </location>
</feature>
<feature type="compositionally biased region" description="Basic and acidic residues" evidence="4">
    <location>
        <begin position="10"/>
        <end position="19"/>
    </location>
</feature>
<feature type="compositionally biased region" description="Acidic residues" evidence="4">
    <location>
        <begin position="738"/>
        <end position="777"/>
    </location>
</feature>
<evidence type="ECO:0000313" key="5">
    <source>
        <dbReference type="EMBL" id="RAR12204.1"/>
    </source>
</evidence>
<keyword evidence="3" id="KW-0539">Nucleus</keyword>
<dbReference type="GO" id="GO:0030690">
    <property type="term" value="C:Noc1p-Noc2p complex"/>
    <property type="evidence" value="ECO:0007669"/>
    <property type="project" value="EnsemblFungi"/>
</dbReference>
<accession>A0A364N532</accession>
<gene>
    <name evidence="5" type="ORF">DDE83_004209</name>
</gene>
<feature type="compositionally biased region" description="Acidic residues" evidence="4">
    <location>
        <begin position="106"/>
        <end position="124"/>
    </location>
</feature>
<name>A0A364N532_STELY</name>
<evidence type="ECO:0000256" key="3">
    <source>
        <dbReference type="ARBA" id="ARBA00023242"/>
    </source>
</evidence>
<dbReference type="GO" id="GO:0042273">
    <property type="term" value="P:ribosomal large subunit biogenesis"/>
    <property type="evidence" value="ECO:0007669"/>
    <property type="project" value="EnsemblFungi"/>
</dbReference>
<dbReference type="EMBL" id="QGDH01000051">
    <property type="protein sequence ID" value="RAR12204.1"/>
    <property type="molecule type" value="Genomic_DNA"/>
</dbReference>
<dbReference type="InterPro" id="IPR005343">
    <property type="entry name" value="Noc2"/>
</dbReference>
<dbReference type="EC" id="3.6.1.15" evidence="5"/>
<evidence type="ECO:0000313" key="6">
    <source>
        <dbReference type="Proteomes" id="UP000249619"/>
    </source>
</evidence>
<feature type="compositionally biased region" description="Basic residues" evidence="4">
    <location>
        <begin position="91"/>
        <end position="102"/>
    </location>
</feature>
<comment type="similarity">
    <text evidence="2">Belongs to the NOC2 family.</text>
</comment>
<feature type="compositionally biased region" description="Acidic residues" evidence="4">
    <location>
        <begin position="133"/>
        <end position="142"/>
    </location>
</feature>
<comment type="caution">
    <text evidence="5">The sequence shown here is derived from an EMBL/GenBank/DDBJ whole genome shotgun (WGS) entry which is preliminary data.</text>
</comment>
<keyword evidence="6" id="KW-1185">Reference proteome</keyword>
<dbReference type="GO" id="GO:0005654">
    <property type="term" value="C:nucleoplasm"/>
    <property type="evidence" value="ECO:0007669"/>
    <property type="project" value="EnsemblFungi"/>
</dbReference>
<sequence length="777" mass="87273">MPVSKATKKFQKDKLGDTIKRRKDVAKIKQRKQMDTKRKERKQRDNARADDIEEEAAKKPKANGANDDKLGEMSMDQFFQGGFEIPEMSKKKTKPKTGKRKRTPVDDDADADADAGEGSDEEMAEAAGSADESGSESESGDDVDQHKEQLAGLAEKDPDFYKYLKENDAELLDFAEDADLAEIDALSASEDEATPRKKQKAAEAEDTGNELTIKTVQKWKASMESKHSLRAMKEVVLAFRSAAHMNDEDGGKSYKYSITDPDVYHQIQVTTLQLVPKVLQHHLPVKESAGGRIRVPTDSKKFRTLTPLLKSHTVSMHHLLENLADAKTLKMTLDSLSSLLPYILSFKKIVREVTRSVAAVWADSANNDGTRVSAFLVLRRLLVIADPSIREAVLKQTYQGLVKGARNTTIHNVQGINLMKNTAAELWGIDPTVGYTTGFGFIRQLAIHLRTSITNKTKDSYKTVYNWQYIHSLDFWSRVVSMHCESLREAEAGKPSPLRPLIYPVVQVTLGAMRLIPTSQYFPLRFQLVRSLLRVAQATSTYIPLAPALVEVLNSAEMKKPPKPSTLKALDFNVSIRATKAFLRTRVYQDGIGEQVAELLSEFFVLWTKNIAFPELALPVIVMLKRWVKAMTKKSSGNKNGKVSSLIALLVQKLEANSRWVEEKRNKVEFAPNNRAGVDGFLKDVEWDKSPLGAFVAGQRKSREQKMKMLEDARKTEDRKRVEAEKAEKKNGEVFGDNTEEEEEEDDEEEEEDGIDLDGLSDEDLEMADDDEESDEE</sequence>
<feature type="region of interest" description="Disordered" evidence="4">
    <location>
        <begin position="186"/>
        <end position="209"/>
    </location>
</feature>
<dbReference type="EC" id="3.6.1.3" evidence="5"/>
<dbReference type="Proteomes" id="UP000249619">
    <property type="component" value="Unassembled WGS sequence"/>
</dbReference>
<dbReference type="GO" id="GO:0005730">
    <property type="term" value="C:nucleolus"/>
    <property type="evidence" value="ECO:0007669"/>
    <property type="project" value="EnsemblFungi"/>
</dbReference>
<feature type="compositionally biased region" description="Basic residues" evidence="4">
    <location>
        <begin position="20"/>
        <end position="31"/>
    </location>
</feature>
<reference evidence="6" key="1">
    <citation type="submission" date="2018-05" db="EMBL/GenBank/DDBJ databases">
        <title>Draft genome sequence of Stemphylium lycopersici strain CIDEFI 213.</title>
        <authorList>
            <person name="Medina R."/>
            <person name="Franco M.E.E."/>
            <person name="Lucentini C.G."/>
            <person name="Saparrat M.C.N."/>
            <person name="Balatti P.A."/>
        </authorList>
    </citation>
    <scope>NUCLEOTIDE SEQUENCE [LARGE SCALE GENOMIC DNA]</scope>
    <source>
        <strain evidence="6">CIDEFI 213</strain>
    </source>
</reference>
<evidence type="ECO:0000256" key="1">
    <source>
        <dbReference type="ARBA" id="ARBA00004123"/>
    </source>
</evidence>
<dbReference type="Pfam" id="PF03715">
    <property type="entry name" value="Noc2"/>
    <property type="match status" value="1"/>
</dbReference>
<organism evidence="5 6">
    <name type="scientific">Stemphylium lycopersici</name>
    <name type="common">Tomato gray leaf spot disease fungus</name>
    <name type="synonym">Thyrospora lycopersici</name>
    <dbReference type="NCBI Taxonomy" id="183478"/>
    <lineage>
        <taxon>Eukaryota</taxon>
        <taxon>Fungi</taxon>
        <taxon>Dikarya</taxon>
        <taxon>Ascomycota</taxon>
        <taxon>Pezizomycotina</taxon>
        <taxon>Dothideomycetes</taxon>
        <taxon>Pleosporomycetidae</taxon>
        <taxon>Pleosporales</taxon>
        <taxon>Pleosporineae</taxon>
        <taxon>Pleosporaceae</taxon>
        <taxon>Stemphylium</taxon>
    </lineage>
</organism>
<comment type="subcellular location">
    <subcellularLocation>
        <location evidence="1">Nucleus</location>
    </subcellularLocation>
</comment>
<dbReference type="OrthoDB" id="10266662at2759"/>
<feature type="region of interest" description="Disordered" evidence="4">
    <location>
        <begin position="698"/>
        <end position="777"/>
    </location>
</feature>